<dbReference type="OrthoDB" id="2437644at2759"/>
<name>A0A9P3HJM7_9FUNG</name>
<organism evidence="1 2">
    <name type="scientific">Entomortierella parvispora</name>
    <dbReference type="NCBI Taxonomy" id="205924"/>
    <lineage>
        <taxon>Eukaryota</taxon>
        <taxon>Fungi</taxon>
        <taxon>Fungi incertae sedis</taxon>
        <taxon>Mucoromycota</taxon>
        <taxon>Mortierellomycotina</taxon>
        <taxon>Mortierellomycetes</taxon>
        <taxon>Mortierellales</taxon>
        <taxon>Mortierellaceae</taxon>
        <taxon>Entomortierella</taxon>
    </lineage>
</organism>
<dbReference type="Proteomes" id="UP000827284">
    <property type="component" value="Unassembled WGS sequence"/>
</dbReference>
<sequence length="86" mass="8760">MISSMIRSPVVAKTSSTAARRLISSSMPSQAAVSIEHHTATAAASSAASRSVKSVALAVGGTATVIGGASLLFKDEVVYWTPNARK</sequence>
<evidence type="ECO:0000313" key="1">
    <source>
        <dbReference type="EMBL" id="GJJ77795.1"/>
    </source>
</evidence>
<dbReference type="AlphaFoldDB" id="A0A9P3HJM7"/>
<reference evidence="1" key="2">
    <citation type="journal article" date="2022" name="Microbiol. Resour. Announc.">
        <title>Whole-Genome Sequence of Entomortierella parvispora E1425, a Mucoromycotan Fungus Associated with Burkholderiaceae-Related Endosymbiotic Bacteria.</title>
        <authorList>
            <person name="Herlambang A."/>
            <person name="Guo Y."/>
            <person name="Takashima Y."/>
            <person name="Narisawa K."/>
            <person name="Ohta H."/>
            <person name="Nishizawa T."/>
        </authorList>
    </citation>
    <scope>NUCLEOTIDE SEQUENCE</scope>
    <source>
        <strain evidence="1">E1425</strain>
    </source>
</reference>
<evidence type="ECO:0000313" key="2">
    <source>
        <dbReference type="Proteomes" id="UP000827284"/>
    </source>
</evidence>
<proteinExistence type="predicted"/>
<gene>
    <name evidence="1" type="ORF">EMPS_10154</name>
</gene>
<dbReference type="EMBL" id="BQFW01000014">
    <property type="protein sequence ID" value="GJJ77795.1"/>
    <property type="molecule type" value="Genomic_DNA"/>
</dbReference>
<protein>
    <submittedName>
        <fullName evidence="1">Uncharacterized protein</fullName>
    </submittedName>
</protein>
<accession>A0A9P3HJM7</accession>
<keyword evidence="2" id="KW-1185">Reference proteome</keyword>
<reference evidence="1" key="1">
    <citation type="submission" date="2021-11" db="EMBL/GenBank/DDBJ databases">
        <authorList>
            <person name="Herlambang A."/>
            <person name="Guo Y."/>
            <person name="Takashima Y."/>
            <person name="Nishizawa T."/>
        </authorList>
    </citation>
    <scope>NUCLEOTIDE SEQUENCE</scope>
    <source>
        <strain evidence="1">E1425</strain>
    </source>
</reference>
<comment type="caution">
    <text evidence="1">The sequence shown here is derived from an EMBL/GenBank/DDBJ whole genome shotgun (WGS) entry which is preliminary data.</text>
</comment>